<feature type="transmembrane region" description="Helical" evidence="6">
    <location>
        <begin position="68"/>
        <end position="87"/>
    </location>
</feature>
<evidence type="ECO:0000313" key="7">
    <source>
        <dbReference type="Ensembl" id="ENSSMRP00000017699.1"/>
    </source>
</evidence>
<evidence type="ECO:0000313" key="8">
    <source>
        <dbReference type="Proteomes" id="UP000694421"/>
    </source>
</evidence>
<feature type="region of interest" description="Disordered" evidence="5">
    <location>
        <begin position="108"/>
        <end position="136"/>
    </location>
</feature>
<proteinExistence type="predicted"/>
<dbReference type="PANTHER" id="PTHR16521:SF3">
    <property type="entry name" value="TYPE-1 ANGIOTENSIN II RECEPTOR-ASSOCIATED PROTEIN"/>
    <property type="match status" value="1"/>
</dbReference>
<dbReference type="InterPro" id="IPR009436">
    <property type="entry name" value="AGTRAP"/>
</dbReference>
<keyword evidence="4 6" id="KW-0472">Membrane</keyword>
<dbReference type="Proteomes" id="UP000694421">
    <property type="component" value="Unplaced"/>
</dbReference>
<dbReference type="GO" id="GO:0005938">
    <property type="term" value="C:cell cortex"/>
    <property type="evidence" value="ECO:0007669"/>
    <property type="project" value="Ensembl"/>
</dbReference>
<dbReference type="GO" id="GO:0005886">
    <property type="term" value="C:plasma membrane"/>
    <property type="evidence" value="ECO:0007669"/>
    <property type="project" value="Ensembl"/>
</dbReference>
<feature type="transmembrane region" description="Helical" evidence="6">
    <location>
        <begin position="6"/>
        <end position="25"/>
    </location>
</feature>
<evidence type="ECO:0000256" key="6">
    <source>
        <dbReference type="SAM" id="Phobius"/>
    </source>
</evidence>
<evidence type="ECO:0000256" key="3">
    <source>
        <dbReference type="ARBA" id="ARBA00022989"/>
    </source>
</evidence>
<dbReference type="Ensembl" id="ENSSMRT00000020728.1">
    <property type="protein sequence ID" value="ENSSMRP00000017699.1"/>
    <property type="gene ID" value="ENSSMRG00000013808.1"/>
</dbReference>
<dbReference type="AlphaFoldDB" id="A0A8D0C6B2"/>
<keyword evidence="2 6" id="KW-0812">Transmembrane</keyword>
<reference evidence="7" key="1">
    <citation type="submission" date="2025-08" db="UniProtKB">
        <authorList>
            <consortium name="Ensembl"/>
        </authorList>
    </citation>
    <scope>IDENTIFICATION</scope>
</reference>
<organism evidence="7 8">
    <name type="scientific">Salvator merianae</name>
    <name type="common">Argentine black and white tegu</name>
    <name type="synonym">Tupinambis merianae</name>
    <dbReference type="NCBI Taxonomy" id="96440"/>
    <lineage>
        <taxon>Eukaryota</taxon>
        <taxon>Metazoa</taxon>
        <taxon>Chordata</taxon>
        <taxon>Craniata</taxon>
        <taxon>Vertebrata</taxon>
        <taxon>Euteleostomi</taxon>
        <taxon>Lepidosauria</taxon>
        <taxon>Squamata</taxon>
        <taxon>Bifurcata</taxon>
        <taxon>Unidentata</taxon>
        <taxon>Episquamata</taxon>
        <taxon>Laterata</taxon>
        <taxon>Teiioidea</taxon>
        <taxon>Teiidae</taxon>
        <taxon>Salvator</taxon>
    </lineage>
</organism>
<dbReference type="GO" id="GO:0004945">
    <property type="term" value="F:angiotensin type II receptor activity"/>
    <property type="evidence" value="ECO:0007669"/>
    <property type="project" value="Ensembl"/>
</dbReference>
<evidence type="ECO:0000256" key="4">
    <source>
        <dbReference type="ARBA" id="ARBA00023136"/>
    </source>
</evidence>
<evidence type="ECO:0000256" key="1">
    <source>
        <dbReference type="ARBA" id="ARBA00004141"/>
    </source>
</evidence>
<dbReference type="GO" id="GO:0005794">
    <property type="term" value="C:Golgi apparatus"/>
    <property type="evidence" value="ECO:0007669"/>
    <property type="project" value="Ensembl"/>
</dbReference>
<name>A0A8D0C6B2_SALMN</name>
<comment type="subcellular location">
    <subcellularLocation>
        <location evidence="1">Membrane</location>
        <topology evidence="1">Multi-pass membrane protein</topology>
    </subcellularLocation>
</comment>
<keyword evidence="3 6" id="KW-1133">Transmembrane helix</keyword>
<dbReference type="Pfam" id="PF06396">
    <property type="entry name" value="AGTRAP"/>
    <property type="match status" value="1"/>
</dbReference>
<dbReference type="OMA" id="MLAWAIH"/>
<dbReference type="SMART" id="SM00805">
    <property type="entry name" value="AGTRAP"/>
    <property type="match status" value="1"/>
</dbReference>
<accession>A0A8D0C6B2</accession>
<sequence>MGYWSPSSYAWSNFTILALGAWAVGQRDSADAILMFLSGLLLTIVTDIVHFCLFYPDSEHQSDTTRFTIAVGIISLVLKPLSCFFAYRMYQERGGDCSLGSLNVAPDRSSYQPIDHPDPPQPYPDVANKTIPPRLY</sequence>
<dbReference type="PANTHER" id="PTHR16521">
    <property type="entry name" value="TYPE-1 ANGIOTENSIN II RECEPTOR-ASSOCIATED PROTEIN"/>
    <property type="match status" value="1"/>
</dbReference>
<evidence type="ECO:0000256" key="2">
    <source>
        <dbReference type="ARBA" id="ARBA00022692"/>
    </source>
</evidence>
<reference evidence="7" key="2">
    <citation type="submission" date="2025-09" db="UniProtKB">
        <authorList>
            <consortium name="Ensembl"/>
        </authorList>
    </citation>
    <scope>IDENTIFICATION</scope>
</reference>
<evidence type="ECO:0000256" key="5">
    <source>
        <dbReference type="SAM" id="MobiDB-lite"/>
    </source>
</evidence>
<feature type="transmembrane region" description="Helical" evidence="6">
    <location>
        <begin position="32"/>
        <end position="56"/>
    </location>
</feature>
<protein>
    <submittedName>
        <fullName evidence="7">Angiotensin II receptor associated protein</fullName>
    </submittedName>
</protein>
<dbReference type="GeneTree" id="ENSGT00390000017402"/>
<dbReference type="GO" id="GO:0008217">
    <property type="term" value="P:regulation of blood pressure"/>
    <property type="evidence" value="ECO:0007669"/>
    <property type="project" value="Ensembl"/>
</dbReference>
<keyword evidence="8" id="KW-1185">Reference proteome</keyword>